<dbReference type="AlphaFoldDB" id="A0A3B0XES4"/>
<proteinExistence type="predicted"/>
<reference evidence="1" key="1">
    <citation type="submission" date="2018-06" db="EMBL/GenBank/DDBJ databases">
        <authorList>
            <person name="Zhirakovskaya E."/>
        </authorList>
    </citation>
    <scope>NUCLEOTIDE SEQUENCE</scope>
</reference>
<accession>A0A3B0XES4</accession>
<dbReference type="Pfam" id="PF09837">
    <property type="entry name" value="DUF2064"/>
    <property type="match status" value="1"/>
</dbReference>
<evidence type="ECO:0000313" key="1">
    <source>
        <dbReference type="EMBL" id="VAW66815.1"/>
    </source>
</evidence>
<dbReference type="InterPro" id="IPR029044">
    <property type="entry name" value="Nucleotide-diphossugar_trans"/>
</dbReference>
<dbReference type="SUPFAM" id="SSF53448">
    <property type="entry name" value="Nucleotide-diphospho-sugar transferases"/>
    <property type="match status" value="1"/>
</dbReference>
<sequence>MTPATKQLIVFVKAPIPGQCKTRLSTLLGEHKTAEFYQTLVRHCFEQLHDINDINLAIYATPDTHHPFIQQLGKDYDTTLRTQQGNNLGERMFNAMHESLKHASQVVLIGTDCPVMNSNYIQRAFDALRQCDIVFGPADDGGYVLIGANRVQPELFETISWGYENVLAHSLRNCQAFAYHAHLLETLWDIDTPEDFQRYQNHLNQNTTAE</sequence>
<gene>
    <name evidence="1" type="ORF">MNBD_GAMMA11-593</name>
</gene>
<dbReference type="GO" id="GO:0016740">
    <property type="term" value="F:transferase activity"/>
    <property type="evidence" value="ECO:0007669"/>
    <property type="project" value="UniProtKB-KW"/>
</dbReference>
<protein>
    <submittedName>
        <fullName evidence="1">Glycosyltransferase</fullName>
    </submittedName>
</protein>
<name>A0A3B0XES4_9ZZZZ</name>
<organism evidence="1">
    <name type="scientific">hydrothermal vent metagenome</name>
    <dbReference type="NCBI Taxonomy" id="652676"/>
    <lineage>
        <taxon>unclassified sequences</taxon>
        <taxon>metagenomes</taxon>
        <taxon>ecological metagenomes</taxon>
    </lineage>
</organism>
<dbReference type="Gene3D" id="3.90.550.10">
    <property type="entry name" value="Spore Coat Polysaccharide Biosynthesis Protein SpsA, Chain A"/>
    <property type="match status" value="1"/>
</dbReference>
<dbReference type="PANTHER" id="PTHR36529">
    <property type="entry name" value="SLL1095 PROTEIN"/>
    <property type="match status" value="1"/>
</dbReference>
<keyword evidence="1" id="KW-0808">Transferase</keyword>
<dbReference type="EMBL" id="UOFG01000287">
    <property type="protein sequence ID" value="VAW66815.1"/>
    <property type="molecule type" value="Genomic_DNA"/>
</dbReference>
<dbReference type="PANTHER" id="PTHR36529:SF1">
    <property type="entry name" value="GLYCOSYLTRANSFERASE"/>
    <property type="match status" value="1"/>
</dbReference>
<dbReference type="NCBIfam" id="TIGR04282">
    <property type="entry name" value="glyco_like_cofC"/>
    <property type="match status" value="1"/>
</dbReference>
<dbReference type="InterPro" id="IPR018641">
    <property type="entry name" value="Trfase_1_rSAM/seldom-assoc"/>
</dbReference>